<sequence>MANSESTVALLRSKHCVFSNTSCVFKMKTYFKIDRDSFCYHKKFT</sequence>
<evidence type="ECO:0000313" key="1">
    <source>
        <dbReference type="EMBL" id="KAK2176275.1"/>
    </source>
</evidence>
<proteinExistence type="predicted"/>
<comment type="caution">
    <text evidence="1">The sequence shown here is derived from an EMBL/GenBank/DDBJ whole genome shotgun (WGS) entry which is preliminary data.</text>
</comment>
<gene>
    <name evidence="1" type="ORF">NP493_673g01007</name>
</gene>
<evidence type="ECO:0000313" key="2">
    <source>
        <dbReference type="Proteomes" id="UP001209878"/>
    </source>
</evidence>
<keyword evidence="2" id="KW-1185">Reference proteome</keyword>
<dbReference type="AlphaFoldDB" id="A0AAD9NN90"/>
<reference evidence="1" key="1">
    <citation type="journal article" date="2023" name="Mol. Biol. Evol.">
        <title>Third-Generation Sequencing Reveals the Adaptive Role of the Epigenome in Three Deep-Sea Polychaetes.</title>
        <authorList>
            <person name="Perez M."/>
            <person name="Aroh O."/>
            <person name="Sun Y."/>
            <person name="Lan Y."/>
            <person name="Juniper S.K."/>
            <person name="Young C.R."/>
            <person name="Angers B."/>
            <person name="Qian P.Y."/>
        </authorList>
    </citation>
    <scope>NUCLEOTIDE SEQUENCE</scope>
    <source>
        <strain evidence="1">R07B-5</strain>
    </source>
</reference>
<dbReference type="EMBL" id="JAODUO010000672">
    <property type="protein sequence ID" value="KAK2176275.1"/>
    <property type="molecule type" value="Genomic_DNA"/>
</dbReference>
<accession>A0AAD9NN90</accession>
<name>A0AAD9NN90_RIDPI</name>
<protein>
    <submittedName>
        <fullName evidence="1">Uncharacterized protein</fullName>
    </submittedName>
</protein>
<organism evidence="1 2">
    <name type="scientific">Ridgeia piscesae</name>
    <name type="common">Tubeworm</name>
    <dbReference type="NCBI Taxonomy" id="27915"/>
    <lineage>
        <taxon>Eukaryota</taxon>
        <taxon>Metazoa</taxon>
        <taxon>Spiralia</taxon>
        <taxon>Lophotrochozoa</taxon>
        <taxon>Annelida</taxon>
        <taxon>Polychaeta</taxon>
        <taxon>Sedentaria</taxon>
        <taxon>Canalipalpata</taxon>
        <taxon>Sabellida</taxon>
        <taxon>Siboglinidae</taxon>
        <taxon>Ridgeia</taxon>
    </lineage>
</organism>
<dbReference type="Proteomes" id="UP001209878">
    <property type="component" value="Unassembled WGS sequence"/>
</dbReference>